<reference evidence="2 3" key="1">
    <citation type="submission" date="2019-02" db="EMBL/GenBank/DDBJ databases">
        <authorList>
            <consortium name="Pathogen Informatics"/>
        </authorList>
    </citation>
    <scope>NUCLEOTIDE SEQUENCE [LARGE SCALE GENOMIC DNA]</scope>
    <source>
        <strain evidence="2 3">3012STDY6944375</strain>
    </source>
</reference>
<evidence type="ECO:0000313" key="3">
    <source>
        <dbReference type="Proteomes" id="UP000290013"/>
    </source>
</evidence>
<dbReference type="KEGG" id="ctai:NCTC12078_02307"/>
<sequence>MKEKDFYSIYIPALERAFENDNINYGFYVKSPEDYLNDDLSRQIANYLETNEDSFTEKVSYYFDAKSHNFPSIQNISIEDYKVNLIKDMLEIKKKFSII</sequence>
<gene>
    <name evidence="1" type="ORF">NCTC12078_02300</name>
    <name evidence="2" type="ORF">NCTC12078_02307</name>
</gene>
<dbReference type="AlphaFoldDB" id="A0A4V6IDS9"/>
<proteinExistence type="predicted"/>
<dbReference type="EMBL" id="LR215974">
    <property type="protein sequence ID" value="VFB04277.1"/>
    <property type="molecule type" value="Genomic_DNA"/>
</dbReference>
<evidence type="ECO:0000313" key="1">
    <source>
        <dbReference type="EMBL" id="VFB04277.1"/>
    </source>
</evidence>
<name>A0A4V6IDS9_9FLAO</name>
<organism evidence="2 3">
    <name type="scientific">Chryseobacterium taihuense</name>
    <dbReference type="NCBI Taxonomy" id="1141221"/>
    <lineage>
        <taxon>Bacteria</taxon>
        <taxon>Pseudomonadati</taxon>
        <taxon>Bacteroidota</taxon>
        <taxon>Flavobacteriia</taxon>
        <taxon>Flavobacteriales</taxon>
        <taxon>Weeksellaceae</taxon>
        <taxon>Chryseobacterium group</taxon>
        <taxon>Chryseobacterium</taxon>
    </lineage>
</organism>
<accession>A0A4V6IDS9</accession>
<dbReference type="RefSeq" id="WP_130914570.1">
    <property type="nucleotide sequence ID" value="NZ_LR215974.1"/>
</dbReference>
<evidence type="ECO:0000313" key="2">
    <source>
        <dbReference type="EMBL" id="VFB04284.1"/>
    </source>
</evidence>
<dbReference type="KEGG" id="ctai:NCTC12078_02300"/>
<protein>
    <submittedName>
        <fullName evidence="2">Uncharacterized protein</fullName>
    </submittedName>
</protein>
<dbReference type="EMBL" id="LR215974">
    <property type="protein sequence ID" value="VFB04284.1"/>
    <property type="molecule type" value="Genomic_DNA"/>
</dbReference>
<dbReference type="Proteomes" id="UP000290013">
    <property type="component" value="Chromosome"/>
</dbReference>